<reference evidence="2 3" key="1">
    <citation type="journal article" date="2010" name="Cell">
        <title>The genome of Naegleria gruberi illuminates early eukaryotic versatility.</title>
        <authorList>
            <person name="Fritz-Laylin L.K."/>
            <person name="Prochnik S.E."/>
            <person name="Ginger M.L."/>
            <person name="Dacks J.B."/>
            <person name="Carpenter M.L."/>
            <person name="Field M.C."/>
            <person name="Kuo A."/>
            <person name="Paredez A."/>
            <person name="Chapman J."/>
            <person name="Pham J."/>
            <person name="Shu S."/>
            <person name="Neupane R."/>
            <person name="Cipriano M."/>
            <person name="Mancuso J."/>
            <person name="Tu H."/>
            <person name="Salamov A."/>
            <person name="Lindquist E."/>
            <person name="Shapiro H."/>
            <person name="Lucas S."/>
            <person name="Grigoriev I.V."/>
            <person name="Cande W.Z."/>
            <person name="Fulton C."/>
            <person name="Rokhsar D.S."/>
            <person name="Dawson S.C."/>
        </authorList>
    </citation>
    <scope>NUCLEOTIDE SEQUENCE [LARGE SCALE GENOMIC DNA]</scope>
    <source>
        <strain evidence="2 3">NEG-M</strain>
    </source>
</reference>
<dbReference type="OMA" id="CQLANIC"/>
<dbReference type="eggNOG" id="ENOG502S5J5">
    <property type="taxonomic scope" value="Eukaryota"/>
</dbReference>
<protein>
    <submittedName>
        <fullName evidence="2">Predicted protein</fullName>
    </submittedName>
</protein>
<evidence type="ECO:0000256" key="1">
    <source>
        <dbReference type="SAM" id="SignalP"/>
    </source>
</evidence>
<evidence type="ECO:0000313" key="2">
    <source>
        <dbReference type="EMBL" id="EFC44733.1"/>
    </source>
</evidence>
<accession>D2VE48</accession>
<dbReference type="RefSeq" id="XP_002677477.1">
    <property type="nucleotide sequence ID" value="XM_002677431.1"/>
</dbReference>
<dbReference type="KEGG" id="ngr:NAEGRDRAFT_67151"/>
<gene>
    <name evidence="2" type="ORF">NAEGRDRAFT_67151</name>
</gene>
<feature type="chain" id="PRO_5003038599" evidence="1">
    <location>
        <begin position="23"/>
        <end position="274"/>
    </location>
</feature>
<dbReference type="Proteomes" id="UP000006671">
    <property type="component" value="Unassembled WGS sequence"/>
</dbReference>
<feature type="signal peptide" evidence="1">
    <location>
        <begin position="1"/>
        <end position="22"/>
    </location>
</feature>
<sequence>MKISSLIVFSVCILLILGGVASMNAAIPMRDQKTHKSLSFTMKKISDSTESQKPIKAGYLCPTCIDILDFALADLAAAADAGVIGSCYKLCNAIIGSGTYAWEGCNVICDAIGINVFIDIIKKADLDPIYACQLANICPVKDCTAKRCASFLNSGFIPEKIQHGFPTTFYSGLQVYNASGPGEVVFTLNGAFSTENMMQRFYQPNGYTPGTYSIKFTVTTKDDDAKALEWLPGLYYAVVDVCEGVCGDLKPHTRTLAQAKANFTLTPPPWPGKN</sequence>
<evidence type="ECO:0000313" key="3">
    <source>
        <dbReference type="Proteomes" id="UP000006671"/>
    </source>
</evidence>
<organism evidence="3">
    <name type="scientific">Naegleria gruberi</name>
    <name type="common">Amoeba</name>
    <dbReference type="NCBI Taxonomy" id="5762"/>
    <lineage>
        <taxon>Eukaryota</taxon>
        <taxon>Discoba</taxon>
        <taxon>Heterolobosea</taxon>
        <taxon>Tetramitia</taxon>
        <taxon>Eutetramitia</taxon>
        <taxon>Vahlkampfiidae</taxon>
        <taxon>Naegleria</taxon>
    </lineage>
</organism>
<dbReference type="AlphaFoldDB" id="D2VE48"/>
<dbReference type="InParanoid" id="D2VE48"/>
<dbReference type="GeneID" id="8850225"/>
<name>D2VE48_NAEGR</name>
<dbReference type="EMBL" id="GG738866">
    <property type="protein sequence ID" value="EFC44733.1"/>
    <property type="molecule type" value="Genomic_DNA"/>
</dbReference>
<proteinExistence type="predicted"/>
<keyword evidence="3" id="KW-1185">Reference proteome</keyword>
<dbReference type="OrthoDB" id="17754at2759"/>
<keyword evidence="1" id="KW-0732">Signal</keyword>
<dbReference type="VEuPathDB" id="AmoebaDB:NAEGRDRAFT_67151"/>